<comment type="caution">
    <text evidence="1">The sequence shown here is derived from an EMBL/GenBank/DDBJ whole genome shotgun (WGS) entry which is preliminary data.</text>
</comment>
<reference evidence="1" key="1">
    <citation type="submission" date="2019-08" db="EMBL/GenBank/DDBJ databases">
        <authorList>
            <person name="Kucharzyk K."/>
            <person name="Murdoch R.W."/>
            <person name="Higgins S."/>
            <person name="Loffler F."/>
        </authorList>
    </citation>
    <scope>NUCLEOTIDE SEQUENCE</scope>
</reference>
<proteinExistence type="predicted"/>
<name>A0A645D7A7_9ZZZZ</name>
<dbReference type="EMBL" id="VSSQ01033293">
    <property type="protein sequence ID" value="MPM84833.1"/>
    <property type="molecule type" value="Genomic_DNA"/>
</dbReference>
<evidence type="ECO:0000313" key="1">
    <source>
        <dbReference type="EMBL" id="MPM84833.1"/>
    </source>
</evidence>
<protein>
    <submittedName>
        <fullName evidence="1">Uncharacterized protein</fullName>
    </submittedName>
</protein>
<gene>
    <name evidence="1" type="ORF">SDC9_131909</name>
</gene>
<organism evidence="1">
    <name type="scientific">bioreactor metagenome</name>
    <dbReference type="NCBI Taxonomy" id="1076179"/>
    <lineage>
        <taxon>unclassified sequences</taxon>
        <taxon>metagenomes</taxon>
        <taxon>ecological metagenomes</taxon>
    </lineage>
</organism>
<sequence length="64" mass="7187">MVVLDTIPFTLEVRMFPEEIRELVVAGIIEASEVVAKTPFTVELRMSPARERVLEAPISAYVQV</sequence>
<accession>A0A645D7A7</accession>
<dbReference type="AlphaFoldDB" id="A0A645D7A7"/>